<dbReference type="InterPro" id="IPR005804">
    <property type="entry name" value="FA_desaturase_dom"/>
</dbReference>
<protein>
    <submittedName>
        <fullName evidence="3">Omega-6 fatty acid desaturase (Delta-12 desaturase)</fullName>
        <ecNumber evidence="3">1.14.19.-</ecNumber>
    </submittedName>
</protein>
<feature type="transmembrane region" description="Helical" evidence="1">
    <location>
        <begin position="191"/>
        <end position="210"/>
    </location>
</feature>
<name>A0A846MTQ0_9PROT</name>
<comment type="caution">
    <text evidence="3">The sequence shown here is derived from an EMBL/GenBank/DDBJ whole genome shotgun (WGS) entry which is preliminary data.</text>
</comment>
<feature type="transmembrane region" description="Helical" evidence="1">
    <location>
        <begin position="160"/>
        <end position="179"/>
    </location>
</feature>
<dbReference type="GO" id="GO:0016717">
    <property type="term" value="F:oxidoreductase activity, acting on paired donors, with oxidation of a pair of donors resulting in the reduction of molecular oxygen to two molecules of water"/>
    <property type="evidence" value="ECO:0007669"/>
    <property type="project" value="TreeGrafter"/>
</dbReference>
<dbReference type="RefSeq" id="WP_167079857.1">
    <property type="nucleotide sequence ID" value="NZ_BAAADC010000001.1"/>
</dbReference>
<keyword evidence="1" id="KW-0472">Membrane</keyword>
<feature type="domain" description="Fatty acid desaturase" evidence="2">
    <location>
        <begin position="58"/>
        <end position="298"/>
    </location>
</feature>
<reference evidence="3 4" key="1">
    <citation type="submission" date="2020-03" db="EMBL/GenBank/DDBJ databases">
        <title>Genomic Encyclopedia of Type Strains, Phase IV (KMG-IV): sequencing the most valuable type-strain genomes for metagenomic binning, comparative biology and taxonomic classification.</title>
        <authorList>
            <person name="Goeker M."/>
        </authorList>
    </citation>
    <scope>NUCLEOTIDE SEQUENCE [LARGE SCALE GENOMIC DNA]</scope>
    <source>
        <strain evidence="3 4">DSM 19867</strain>
    </source>
</reference>
<dbReference type="InterPro" id="IPR012171">
    <property type="entry name" value="Fatty_acid_desaturase"/>
</dbReference>
<dbReference type="GO" id="GO:0006629">
    <property type="term" value="P:lipid metabolic process"/>
    <property type="evidence" value="ECO:0007669"/>
    <property type="project" value="InterPro"/>
</dbReference>
<keyword evidence="3" id="KW-0560">Oxidoreductase</keyword>
<dbReference type="PANTHER" id="PTHR19353:SF73">
    <property type="entry name" value="FATTY ACID DESATURASE"/>
    <property type="match status" value="1"/>
</dbReference>
<organism evidence="3 4">
    <name type="scientific">Rhizomicrobium palustre</name>
    <dbReference type="NCBI Taxonomy" id="189966"/>
    <lineage>
        <taxon>Bacteria</taxon>
        <taxon>Pseudomonadati</taxon>
        <taxon>Pseudomonadota</taxon>
        <taxon>Alphaproteobacteria</taxon>
        <taxon>Micropepsales</taxon>
        <taxon>Micropepsaceae</taxon>
        <taxon>Rhizomicrobium</taxon>
    </lineage>
</organism>
<feature type="transmembrane region" description="Helical" evidence="1">
    <location>
        <begin position="90"/>
        <end position="109"/>
    </location>
</feature>
<evidence type="ECO:0000313" key="4">
    <source>
        <dbReference type="Proteomes" id="UP000570514"/>
    </source>
</evidence>
<keyword evidence="1" id="KW-1133">Transmembrane helix</keyword>
<keyword evidence="1" id="KW-0812">Transmembrane</keyword>
<evidence type="ECO:0000256" key="1">
    <source>
        <dbReference type="SAM" id="Phobius"/>
    </source>
</evidence>
<dbReference type="Proteomes" id="UP000570514">
    <property type="component" value="Unassembled WGS sequence"/>
</dbReference>
<dbReference type="EC" id="1.14.19.-" evidence="3"/>
<feature type="transmembrane region" description="Helical" evidence="1">
    <location>
        <begin position="29"/>
        <end position="49"/>
    </location>
</feature>
<dbReference type="GO" id="GO:0016020">
    <property type="term" value="C:membrane"/>
    <property type="evidence" value="ECO:0007669"/>
    <property type="project" value="TreeGrafter"/>
</dbReference>
<gene>
    <name evidence="3" type="ORF">FHS83_000132</name>
</gene>
<sequence>MFRDDRLHSERIALRAAVAPFEKSNPIRATVQIATSIGFYVATVALMYWSLSVSYLLTFLLAFPAAAFLVRTFIVQHDCGHGSFFASKRANAVLGAICGVLTLAPYAHWRRQHAGHHANWNNLDRRESGADIYSVCLTVAEYRALSPRQRFFYRLWRHPLMANVLFPPLVFLLLYRVPFDTPKSWSRERRSVWMTDLAIVILFGALAVLFGPIAVLLVHLPIVVTTTILGVWLFSVQHRFEGAQWRRKDQWKFSEAALEGSSFLALPPVLHWLTGNIGYHHIHHLSQHVPNYRLAECHSSDAILRPATPLTLARALHASRLTLWDEELGRLVCFGDA</sequence>
<keyword evidence="4" id="KW-1185">Reference proteome</keyword>
<evidence type="ECO:0000259" key="2">
    <source>
        <dbReference type="Pfam" id="PF00487"/>
    </source>
</evidence>
<feature type="transmembrane region" description="Helical" evidence="1">
    <location>
        <begin position="216"/>
        <end position="236"/>
    </location>
</feature>
<dbReference type="EMBL" id="JAASRM010000001">
    <property type="protein sequence ID" value="NIK86814.1"/>
    <property type="molecule type" value="Genomic_DNA"/>
</dbReference>
<accession>A0A846MTQ0</accession>
<dbReference type="AlphaFoldDB" id="A0A846MTQ0"/>
<proteinExistence type="predicted"/>
<feature type="transmembrane region" description="Helical" evidence="1">
    <location>
        <begin position="55"/>
        <end position="74"/>
    </location>
</feature>
<evidence type="ECO:0000313" key="3">
    <source>
        <dbReference type="EMBL" id="NIK86814.1"/>
    </source>
</evidence>
<dbReference type="Pfam" id="PF00487">
    <property type="entry name" value="FA_desaturase"/>
    <property type="match status" value="1"/>
</dbReference>
<dbReference type="PANTHER" id="PTHR19353">
    <property type="entry name" value="FATTY ACID DESATURASE 2"/>
    <property type="match status" value="1"/>
</dbReference>